<proteinExistence type="predicted"/>
<dbReference type="PANTHER" id="PTHR43827:SF13">
    <property type="entry name" value="ALDO_KETO REDUCTASE FAMILY PROTEIN"/>
    <property type="match status" value="1"/>
</dbReference>
<dbReference type="Proteomes" id="UP001497600">
    <property type="component" value="Chromosome F"/>
</dbReference>
<evidence type="ECO:0000313" key="4">
    <source>
        <dbReference type="Proteomes" id="UP001497600"/>
    </source>
</evidence>
<keyword evidence="4" id="KW-1185">Reference proteome</keyword>
<dbReference type="InterPro" id="IPR036812">
    <property type="entry name" value="NAD(P)_OxRdtase_dom_sf"/>
</dbReference>
<name>A0ABP0EGF6_9ASCO</name>
<dbReference type="Pfam" id="PF00248">
    <property type="entry name" value="Aldo_ket_red"/>
    <property type="match status" value="1"/>
</dbReference>
<dbReference type="InterPro" id="IPR020471">
    <property type="entry name" value="AKR"/>
</dbReference>
<dbReference type="Gene3D" id="3.20.20.100">
    <property type="entry name" value="NADP-dependent oxidoreductase domain"/>
    <property type="match status" value="1"/>
</dbReference>
<dbReference type="PRINTS" id="PR00069">
    <property type="entry name" value="ALDKETRDTASE"/>
</dbReference>
<keyword evidence="1" id="KW-0560">Oxidoreductase</keyword>
<dbReference type="InterPro" id="IPR023210">
    <property type="entry name" value="NADP_OxRdtase_dom"/>
</dbReference>
<dbReference type="InterPro" id="IPR018170">
    <property type="entry name" value="Aldo/ket_reductase_CS"/>
</dbReference>
<reference evidence="3 4" key="1">
    <citation type="submission" date="2024-01" db="EMBL/GenBank/DDBJ databases">
        <authorList>
            <consortium name="Genoscope - CEA"/>
            <person name="William W."/>
        </authorList>
    </citation>
    <scope>NUCLEOTIDE SEQUENCE [LARGE SCALE GENOMIC DNA]</scope>
    <source>
        <strain evidence="3 4">29B2s-10</strain>
    </source>
</reference>
<gene>
    <name evidence="3" type="primary">XYL1</name>
    <name evidence="3" type="ORF">CAAN4_F18690</name>
</gene>
<dbReference type="SUPFAM" id="SSF51430">
    <property type="entry name" value="NAD(P)-linked oxidoreductase"/>
    <property type="match status" value="1"/>
</dbReference>
<dbReference type="PIRSF" id="PIRSF000097">
    <property type="entry name" value="AKR"/>
    <property type="match status" value="1"/>
</dbReference>
<organism evidence="3 4">
    <name type="scientific">[Candida] anglica</name>
    <dbReference type="NCBI Taxonomy" id="148631"/>
    <lineage>
        <taxon>Eukaryota</taxon>
        <taxon>Fungi</taxon>
        <taxon>Dikarya</taxon>
        <taxon>Ascomycota</taxon>
        <taxon>Saccharomycotina</taxon>
        <taxon>Pichiomycetes</taxon>
        <taxon>Debaryomycetaceae</taxon>
        <taxon>Kurtzmaniella</taxon>
    </lineage>
</organism>
<evidence type="ECO:0000259" key="2">
    <source>
        <dbReference type="Pfam" id="PF00248"/>
    </source>
</evidence>
<dbReference type="PANTHER" id="PTHR43827">
    <property type="entry name" value="2,5-DIKETO-D-GLUCONIC ACID REDUCTASE"/>
    <property type="match status" value="1"/>
</dbReference>
<dbReference type="CDD" id="cd19071">
    <property type="entry name" value="AKR_AKR1-5-like"/>
    <property type="match status" value="1"/>
</dbReference>
<accession>A0ABP0EGF6</accession>
<dbReference type="PROSITE" id="PS00062">
    <property type="entry name" value="ALDOKETO_REDUCTASE_2"/>
    <property type="match status" value="1"/>
</dbReference>
<dbReference type="EMBL" id="OZ004258">
    <property type="protein sequence ID" value="CAK7914927.1"/>
    <property type="molecule type" value="Genomic_DNA"/>
</dbReference>
<protein>
    <submittedName>
        <fullName evidence="3">NAD(P)H-dependent D-xylose reductase</fullName>
    </submittedName>
</protein>
<evidence type="ECO:0000256" key="1">
    <source>
        <dbReference type="ARBA" id="ARBA00023002"/>
    </source>
</evidence>
<feature type="domain" description="NADP-dependent oxidoreductase" evidence="2">
    <location>
        <begin position="36"/>
        <end position="273"/>
    </location>
</feature>
<sequence length="296" mass="33663">MSNTTLNTKSTYKLNNGKEIPIAGFGLYLTEPGETATITYNALKVGYRHIDSAAYYQNEQESVDGIAKFLADYPEVKREDIFYTTKLEVSRQGYEQAKLAISESLEKAAKIEYIDLYLIHGPLASKADRLGEWKALQEAVQEGKIKSIGVSNYGVSHLQELLDWEGLTIKPTVNQVELHPFLPRHEFREIAKKNDIYLEAYAPLTTAKKFDDPDVQAVAKKHNYTPAQVLLRWSYDQGFIVLAKTTSIERTRDNFEVLDKVTLDEEDFKTLDKPDAYELTSGWPFDPTTYVDEADK</sequence>
<evidence type="ECO:0000313" key="3">
    <source>
        <dbReference type="EMBL" id="CAK7914927.1"/>
    </source>
</evidence>